<dbReference type="Proteomes" id="UP000001382">
    <property type="component" value="Chromosome"/>
</dbReference>
<keyword evidence="2" id="KW-1185">Reference proteome</keyword>
<dbReference type="InterPro" id="IPR037673">
    <property type="entry name" value="MSC/AndL"/>
</dbReference>
<protein>
    <submittedName>
        <fullName evidence="1">Uncharacterized protein</fullName>
    </submittedName>
</protein>
<dbReference type="AlphaFoldDB" id="D2S8Z3"/>
<dbReference type="Pfam" id="PF01741">
    <property type="entry name" value="MscL"/>
    <property type="match status" value="1"/>
</dbReference>
<dbReference type="KEGG" id="gob:Gobs_0873"/>
<dbReference type="HOGENOM" id="CLU_3216771_0_0_11"/>
<sequence length="44" mass="4462">MWVGDARAQGSEDFLLRGDVVEPAAAVVIGAASTAVVGQFAESL</sequence>
<reference evidence="2" key="2">
    <citation type="submission" date="2010-01" db="EMBL/GenBank/DDBJ databases">
        <title>The complete genome of Geodermatophilus obscurus DSM 43160.</title>
        <authorList>
            <consortium name="US DOE Joint Genome Institute (JGI-PGF)"/>
            <person name="Lucas S."/>
            <person name="Copeland A."/>
            <person name="Lapidus A."/>
            <person name="Glavina del Rio T."/>
            <person name="Dalin E."/>
            <person name="Tice H."/>
            <person name="Bruce D."/>
            <person name="Goodwin L."/>
            <person name="Pitluck S."/>
            <person name="Kyrpides N."/>
            <person name="Mavromatis K."/>
            <person name="Ivanova N."/>
            <person name="Munk A.C."/>
            <person name="Brettin T."/>
            <person name="Detter J.C."/>
            <person name="Han C."/>
            <person name="Larimer F."/>
            <person name="Land M."/>
            <person name="Hauser L."/>
            <person name="Markowitz V."/>
            <person name="Cheng J.-F."/>
            <person name="Hugenholtz P."/>
            <person name="Woyke T."/>
            <person name="Wu D."/>
            <person name="Jando M."/>
            <person name="Schneider S."/>
            <person name="Klenk H.-P."/>
            <person name="Eisen J.A."/>
        </authorList>
    </citation>
    <scope>NUCLEOTIDE SEQUENCE [LARGE SCALE GENOMIC DNA]</scope>
    <source>
        <strain evidence="2">ATCC 25078 / DSM 43160 / JCM 3152 / KCC A-0152 / KCTC 9177 / NBRC 13315 / NRRL B-3577 / G-20</strain>
    </source>
</reference>
<dbReference type="STRING" id="526225.Gobs_0873"/>
<name>D2S8Z3_GEOOG</name>
<organism evidence="1 2">
    <name type="scientific">Geodermatophilus obscurus (strain ATCC 25078 / DSM 43160 / JCM 3152 / CCUG 61914 / KCC A-0152 / KCTC 9177 / NBRC 13315 / NRRL B-3577 / G-20)</name>
    <dbReference type="NCBI Taxonomy" id="526225"/>
    <lineage>
        <taxon>Bacteria</taxon>
        <taxon>Bacillati</taxon>
        <taxon>Actinomycetota</taxon>
        <taxon>Actinomycetes</taxon>
        <taxon>Geodermatophilales</taxon>
        <taxon>Geodermatophilaceae</taxon>
        <taxon>Geodermatophilus</taxon>
    </lineage>
</organism>
<dbReference type="SUPFAM" id="SSF81330">
    <property type="entry name" value="Gated mechanosensitive channel"/>
    <property type="match status" value="1"/>
</dbReference>
<reference evidence="1 2" key="1">
    <citation type="journal article" date="2010" name="Stand. Genomic Sci.">
        <title>Complete genome sequence of Geodermatophilus obscurus type strain (G-20).</title>
        <authorList>
            <person name="Ivanova N."/>
            <person name="Sikorski J."/>
            <person name="Jando M."/>
            <person name="Munk C."/>
            <person name="Lapidus A."/>
            <person name="Glavina Del Rio T."/>
            <person name="Copeland A."/>
            <person name="Tice H."/>
            <person name="Cheng J.-F."/>
            <person name="Lucas S."/>
            <person name="Chen F."/>
            <person name="Nolan M."/>
            <person name="Bruce D."/>
            <person name="Goodwin L."/>
            <person name="Pitluck S."/>
            <person name="Mavromatis K."/>
            <person name="Mikhailova N."/>
            <person name="Pati A."/>
            <person name="Chen A."/>
            <person name="Palaniappan K."/>
            <person name="Land M."/>
            <person name="Hauser L."/>
            <person name="Chang Y.-J."/>
            <person name="Jeffries C.D."/>
            <person name="Meincke L."/>
            <person name="Brettin T."/>
            <person name="Detter J.C."/>
            <person name="Detter J.C."/>
            <person name="Rohde M."/>
            <person name="Goeker M."/>
            <person name="Bristow J."/>
            <person name="Eisen J.A."/>
            <person name="Markowitz V."/>
            <person name="Hugenholtz P."/>
            <person name="Kyrpides N.C."/>
            <person name="Klenk H.-P."/>
        </authorList>
    </citation>
    <scope>NUCLEOTIDE SEQUENCE [LARGE SCALE GENOMIC DNA]</scope>
    <source>
        <strain evidence="2">ATCC 25078 / DSM 43160 / JCM 3152 / KCC A-0152 / KCTC 9177 / NBRC 13315 / NRRL B-3577 / G-20</strain>
    </source>
</reference>
<accession>D2S8Z3</accession>
<proteinExistence type="predicted"/>
<gene>
    <name evidence="1" type="ordered locus">Gobs_0873</name>
</gene>
<dbReference type="InterPro" id="IPR036019">
    <property type="entry name" value="MscL_channel"/>
</dbReference>
<dbReference type="EMBL" id="CP001867">
    <property type="protein sequence ID" value="ADB73636.1"/>
    <property type="molecule type" value="Genomic_DNA"/>
</dbReference>
<dbReference type="Gene3D" id="1.10.1200.120">
    <property type="entry name" value="Large-conductance mechanosensitive channel, MscL, domain 1"/>
    <property type="match status" value="1"/>
</dbReference>
<evidence type="ECO:0000313" key="2">
    <source>
        <dbReference type="Proteomes" id="UP000001382"/>
    </source>
</evidence>
<evidence type="ECO:0000313" key="1">
    <source>
        <dbReference type="EMBL" id="ADB73636.1"/>
    </source>
</evidence>